<gene>
    <name evidence="7" type="ORF">SSX86_020013</name>
</gene>
<dbReference type="SUPFAM" id="SSF52540">
    <property type="entry name" value="P-loop containing nucleoside triphosphate hydrolases"/>
    <property type="match status" value="1"/>
</dbReference>
<dbReference type="GO" id="GO:0043531">
    <property type="term" value="F:ADP binding"/>
    <property type="evidence" value="ECO:0007669"/>
    <property type="project" value="InterPro"/>
</dbReference>
<dbReference type="GO" id="GO:0005524">
    <property type="term" value="F:ATP binding"/>
    <property type="evidence" value="ECO:0007669"/>
    <property type="project" value="UniProtKB-KW"/>
</dbReference>
<dbReference type="InterPro" id="IPR042197">
    <property type="entry name" value="Apaf_helical"/>
</dbReference>
<keyword evidence="8" id="KW-1185">Reference proteome</keyword>
<keyword evidence="2" id="KW-0433">Leucine-rich repeat</keyword>
<dbReference type="PANTHER" id="PTHR33463">
    <property type="entry name" value="NB-ARC DOMAIN-CONTAINING PROTEIN-RELATED"/>
    <property type="match status" value="1"/>
</dbReference>
<comment type="caution">
    <text evidence="7">The sequence shown here is derived from an EMBL/GenBank/DDBJ whole genome shotgun (WGS) entry which is preliminary data.</text>
</comment>
<dbReference type="SUPFAM" id="SSF52058">
    <property type="entry name" value="L domain-like"/>
    <property type="match status" value="1"/>
</dbReference>
<dbReference type="GO" id="GO:0006952">
    <property type="term" value="P:defense response"/>
    <property type="evidence" value="ECO:0007669"/>
    <property type="project" value="UniProtKB-KW"/>
</dbReference>
<reference evidence="7 8" key="1">
    <citation type="submission" date="2024-04" db="EMBL/GenBank/DDBJ databases">
        <title>The reference genome of an endangered Asteraceae, Deinandra increscens subsp. villosa, native to the Central Coast of California.</title>
        <authorList>
            <person name="Guilliams M."/>
            <person name="Hasenstab-Lehman K."/>
            <person name="Meyer R."/>
            <person name="Mcevoy S."/>
        </authorList>
    </citation>
    <scope>NUCLEOTIDE SEQUENCE [LARGE SCALE GENOMIC DNA]</scope>
    <source>
        <tissue evidence="7">Leaf</tissue>
    </source>
</reference>
<evidence type="ECO:0000256" key="2">
    <source>
        <dbReference type="ARBA" id="ARBA00022614"/>
    </source>
</evidence>
<feature type="domain" description="Disease resistance protein At4g27190-like leucine-rich repeats" evidence="6">
    <location>
        <begin position="760"/>
        <end position="819"/>
    </location>
</feature>
<dbReference type="EMBL" id="JBCNJP010000019">
    <property type="protein sequence ID" value="KAK9062823.1"/>
    <property type="molecule type" value="Genomic_DNA"/>
</dbReference>
<feature type="domain" description="NB-ARC" evidence="5">
    <location>
        <begin position="163"/>
        <end position="330"/>
    </location>
</feature>
<keyword evidence="3" id="KW-0611">Plant defense</keyword>
<dbReference type="InterPro" id="IPR057135">
    <property type="entry name" value="At4g27190-like_LRR"/>
</dbReference>
<dbReference type="Gene3D" id="1.10.8.430">
    <property type="entry name" value="Helical domain of apoptotic protease-activating factors"/>
    <property type="match status" value="1"/>
</dbReference>
<dbReference type="InterPro" id="IPR002182">
    <property type="entry name" value="NB-ARC"/>
</dbReference>
<evidence type="ECO:0000259" key="6">
    <source>
        <dbReference type="Pfam" id="PF23247"/>
    </source>
</evidence>
<dbReference type="InterPro" id="IPR027417">
    <property type="entry name" value="P-loop_NTPase"/>
</dbReference>
<dbReference type="PRINTS" id="PR00364">
    <property type="entry name" value="DISEASERSIST"/>
</dbReference>
<dbReference type="Pfam" id="PF23247">
    <property type="entry name" value="LRR_RPS2"/>
    <property type="match status" value="5"/>
</dbReference>
<dbReference type="InterPro" id="IPR032675">
    <property type="entry name" value="LRR_dom_sf"/>
</dbReference>
<evidence type="ECO:0000256" key="1">
    <source>
        <dbReference type="ARBA" id="ARBA00008894"/>
    </source>
</evidence>
<accession>A0AAP0CY53</accession>
<keyword evidence="4" id="KW-0547">Nucleotide-binding</keyword>
<name>A0AAP0CY53_9ASTR</name>
<dbReference type="Gene3D" id="3.80.10.10">
    <property type="entry name" value="Ribonuclease Inhibitor"/>
    <property type="match status" value="4"/>
</dbReference>
<evidence type="ECO:0000256" key="4">
    <source>
        <dbReference type="ARBA" id="ARBA00022840"/>
    </source>
</evidence>
<dbReference type="Proteomes" id="UP001408789">
    <property type="component" value="Unassembled WGS sequence"/>
</dbReference>
<evidence type="ECO:0000259" key="5">
    <source>
        <dbReference type="Pfam" id="PF00931"/>
    </source>
</evidence>
<dbReference type="InterPro" id="IPR050905">
    <property type="entry name" value="Plant_NBS-LRR"/>
</dbReference>
<evidence type="ECO:0000256" key="3">
    <source>
        <dbReference type="ARBA" id="ARBA00022821"/>
    </source>
</evidence>
<organism evidence="7 8">
    <name type="scientific">Deinandra increscens subsp. villosa</name>
    <dbReference type="NCBI Taxonomy" id="3103831"/>
    <lineage>
        <taxon>Eukaryota</taxon>
        <taxon>Viridiplantae</taxon>
        <taxon>Streptophyta</taxon>
        <taxon>Embryophyta</taxon>
        <taxon>Tracheophyta</taxon>
        <taxon>Spermatophyta</taxon>
        <taxon>Magnoliopsida</taxon>
        <taxon>eudicotyledons</taxon>
        <taxon>Gunneridae</taxon>
        <taxon>Pentapetalae</taxon>
        <taxon>asterids</taxon>
        <taxon>campanulids</taxon>
        <taxon>Asterales</taxon>
        <taxon>Asteraceae</taxon>
        <taxon>Asteroideae</taxon>
        <taxon>Heliantheae alliance</taxon>
        <taxon>Madieae</taxon>
        <taxon>Madiinae</taxon>
        <taxon>Deinandra</taxon>
    </lineage>
</organism>
<feature type="domain" description="Disease resistance protein At4g27190-like leucine-rich repeats" evidence="6">
    <location>
        <begin position="1048"/>
        <end position="1208"/>
    </location>
</feature>
<feature type="domain" description="Disease resistance protein At4g27190-like leucine-rich repeats" evidence="6">
    <location>
        <begin position="1515"/>
        <end position="1641"/>
    </location>
</feature>
<dbReference type="Gene3D" id="3.40.50.300">
    <property type="entry name" value="P-loop containing nucleotide triphosphate hydrolases"/>
    <property type="match status" value="1"/>
</dbReference>
<proteinExistence type="inferred from homology"/>
<sequence>MEFVTPIVTPIVDSLITRVKKELGFWFSSPKYARKMRARLLELNNKAGDLRNKKEVNDAGNLDVPNHVEHWLTQVEAISKEAEDIPTGGIGCFKFTMRYKAGKGSFDILEKIDDLENQESKIKWTNEQIPLGMITTSIMPSTSEPVHHDDGTQNMFISRKVIFERVLKSLEPDSNTQKIALCGMGGVGKTTMMEELEKVVRKRGMFKWVLKAVVGQKADPIAIQQAISQYMPEGLTETTRDARADRLGKRLEGMSDDGKNKILVILDNVWEEIDLKHIGLTNPFPQGLKLLITSREEKVCIKMDIETSSIFKVVGLENAEARFLFWNTVGLSDEGDLHTIGEEILNKCGGLPLAINTIGKTLKGEKVGTWKDTLTRLQRHDPNDLYDIVGDIFDISYNHLKKDDKSIFILCGLFPNEFNIPVEELMRYGWGLKLFQNTYSIMEERDRTDTCVSNLIHANLLTESDNTRGVRMHDLARAFVLSNFSKFKQASIVSHGDQSEWPTEDTVESCERILVKCAGMSEFPQGFNYPSLSLLKLTNGDKELKFSDDFHKRMETLQVMSYDKMKHPLLGVSLCYSVGLRTLCLNSCSLVDKDISFCGDLINLEVLCITRCGIRKLPSTIGKLKKLKLLELTGCVNLRIDDDVFQSLDKLEELYLSVSNANGISFTSANLRELEILITKLYALEIEFVKNVLEAKNVSFEKLQRFRISIGCPLKEQKQMFSDKDSEEYSFRNTLKFVSNINVLFECKIDELISRTEELHLSVKDISYLEVISMTPSQHSRYCNLKVLNVFKCAKLTHLFTISVANGLTQLESLTVSSCHVLTSLVSLCDGVNIMELPQLVELELYDLPNFTSIIPDNDISASQPLLSKEVVVPKLSKLTIGSMEKLEQIWACDTTSVEKDNVSMLRKIKVNNCKSVVNLFPRNPMGLLRHLEELKVVKCCSIQVLFNIDVNKEQLSSNTSNLRRIDVEELKELREVWKINDENNSGHLIRGFEAVERIEIQRCKKFRNVFTPAAANFHMGALLTMSISKCGEDNVELVENSQEVVENSEEEEITSISSLQEISEVTEYSMPVVAFQSYSFNKLSYIDFQDYQGVSVVFEIESPPSINNNNRELLLPTQQHQYSPILPLLPSLEFLHLEEMEMLSHVWKCSNWNEFLILHQHQPQQYSSFQNLTYISLFKCKSIKYLFSPLMSKLLSSLKTLSLNICDGMEEVVSNRDDNDEVLTTPTTTLFPCLDRISLSLINMKHIGGGVVKGKTSVVHDELELSQVSGVTWSLCQYSRRIKTRGCHALLSVVPSYAAGQMQKLQELEVSYCSSMVEVFETKEINDNYISDCSSHIDQGSDVALLIPRTRNIAMHKFPNLKSLKINDCDLLKYTFTFSTLESLKKLEELRIVDCKEMKVIVREENGETLDKKVVVSIPCLKSIELDNLPNLEGFFLGMNINFQFPSLDHVKINDCPQMTAFTSGDSSAPKLKYIHTWLGKHSLEYGLNFHQISIPSSDTSSVCPAIAEGTPWSYHNLIEMDIKEIKKVKKLVPFNELVRLQNLEKVRVFICSNIEVLFEEVTNNESPPIVVNFPKLREVELEWLYVLKYIWKSNQWSILEFPNLTRLSIELCDGLEYVFTASMVGSLKQLQELCIVSCGRIEVIVKEEEEYDANVGEIVFPRLKSLKLKDLDSLKGFYLGKYDFLFPTMNTLGFNFGNTKIHYYGEDGFTRGDDDYCKNDELHPSVIWIASARNEVMKIMNQRKTDLVDCLFKLPRFLSC</sequence>
<comment type="similarity">
    <text evidence="1">Belongs to the disease resistance NB-LRR family.</text>
</comment>
<feature type="domain" description="Disease resistance protein At4g27190-like leucine-rich repeats" evidence="6">
    <location>
        <begin position="1355"/>
        <end position="1461"/>
    </location>
</feature>
<dbReference type="PANTHER" id="PTHR33463:SF222">
    <property type="entry name" value="NB-ARC-RELATED"/>
    <property type="match status" value="1"/>
</dbReference>
<dbReference type="Pfam" id="PF00931">
    <property type="entry name" value="NB-ARC"/>
    <property type="match status" value="1"/>
</dbReference>
<evidence type="ECO:0008006" key="9">
    <source>
        <dbReference type="Google" id="ProtNLM"/>
    </source>
</evidence>
<keyword evidence="4" id="KW-0067">ATP-binding</keyword>
<dbReference type="SUPFAM" id="SSF52047">
    <property type="entry name" value="RNI-like"/>
    <property type="match status" value="2"/>
</dbReference>
<protein>
    <recommendedName>
        <fullName evidence="9">NB-ARC domain-containing protein</fullName>
    </recommendedName>
</protein>
<evidence type="ECO:0000313" key="7">
    <source>
        <dbReference type="EMBL" id="KAK9062823.1"/>
    </source>
</evidence>
<evidence type="ECO:0000313" key="8">
    <source>
        <dbReference type="Proteomes" id="UP001408789"/>
    </source>
</evidence>
<feature type="domain" description="Disease resistance protein At4g27190-like leucine-rich repeats" evidence="6">
    <location>
        <begin position="877"/>
        <end position="1032"/>
    </location>
</feature>